<dbReference type="AlphaFoldDB" id="A0A427XWC2"/>
<dbReference type="FunFam" id="1.10.490.10:FF:000003">
    <property type="entry name" value="Flavohemoprotein"/>
    <property type="match status" value="1"/>
</dbReference>
<dbReference type="GO" id="GO:0009636">
    <property type="term" value="P:response to toxic substance"/>
    <property type="evidence" value="ECO:0007669"/>
    <property type="project" value="UniProtKB-KW"/>
</dbReference>
<dbReference type="InterPro" id="IPR000971">
    <property type="entry name" value="Globin"/>
</dbReference>
<dbReference type="GO" id="GO:0071949">
    <property type="term" value="F:FAD binding"/>
    <property type="evidence" value="ECO:0007669"/>
    <property type="project" value="TreeGrafter"/>
</dbReference>
<dbReference type="RefSeq" id="XP_028477121.1">
    <property type="nucleotide sequence ID" value="XM_028622229.1"/>
</dbReference>
<dbReference type="GO" id="GO:0008941">
    <property type="term" value="F:nitric oxide dioxygenase NAD(P)H activity"/>
    <property type="evidence" value="ECO:0007669"/>
    <property type="project" value="UniProtKB-EC"/>
</dbReference>
<name>A0A427XWC2_9TREE</name>
<accession>A0A427XWC2</accession>
<dbReference type="Gene3D" id="3.40.50.80">
    <property type="entry name" value="Nucleotide-binding domain of ferredoxin-NADP reductase (FNR) module"/>
    <property type="match status" value="1"/>
</dbReference>
<dbReference type="GeneID" id="39591371"/>
<comment type="catalytic activity">
    <reaction evidence="8">
        <text>2 nitric oxide + NADH + 2 O2 = 2 nitrate + NAD(+) + H(+)</text>
        <dbReference type="Rhea" id="RHEA:19469"/>
        <dbReference type="ChEBI" id="CHEBI:15378"/>
        <dbReference type="ChEBI" id="CHEBI:15379"/>
        <dbReference type="ChEBI" id="CHEBI:16480"/>
        <dbReference type="ChEBI" id="CHEBI:17632"/>
        <dbReference type="ChEBI" id="CHEBI:57540"/>
        <dbReference type="ChEBI" id="CHEBI:57945"/>
        <dbReference type="EC" id="1.14.12.17"/>
    </reaction>
</comment>
<dbReference type="Gene3D" id="2.40.30.10">
    <property type="entry name" value="Translation factors"/>
    <property type="match status" value="1"/>
</dbReference>
<evidence type="ECO:0000256" key="8">
    <source>
        <dbReference type="ARBA" id="ARBA00048649"/>
    </source>
</evidence>
<evidence type="ECO:0000313" key="13">
    <source>
        <dbReference type="Proteomes" id="UP000279236"/>
    </source>
</evidence>
<evidence type="ECO:0000313" key="12">
    <source>
        <dbReference type="EMBL" id="RSH83169.1"/>
    </source>
</evidence>
<evidence type="ECO:0000256" key="2">
    <source>
        <dbReference type="ARBA" id="ARBA00012229"/>
    </source>
</evidence>
<comment type="caution">
    <text evidence="12">The sequence shown here is derived from an EMBL/GenBank/DDBJ whole genome shotgun (WGS) entry which is preliminary data.</text>
</comment>
<dbReference type="PANTHER" id="PTHR43396:SF3">
    <property type="entry name" value="FLAVOHEMOPROTEIN"/>
    <property type="match status" value="1"/>
</dbReference>
<organism evidence="12 13">
    <name type="scientific">Apiotrichum porosum</name>
    <dbReference type="NCBI Taxonomy" id="105984"/>
    <lineage>
        <taxon>Eukaryota</taxon>
        <taxon>Fungi</taxon>
        <taxon>Dikarya</taxon>
        <taxon>Basidiomycota</taxon>
        <taxon>Agaricomycotina</taxon>
        <taxon>Tremellomycetes</taxon>
        <taxon>Trichosporonales</taxon>
        <taxon>Trichosporonaceae</taxon>
        <taxon>Apiotrichum</taxon>
    </lineage>
</organism>
<evidence type="ECO:0000256" key="9">
    <source>
        <dbReference type="ARBA" id="ARBA00049433"/>
    </source>
</evidence>
<dbReference type="SUPFAM" id="SSF46458">
    <property type="entry name" value="Globin-like"/>
    <property type="match status" value="1"/>
</dbReference>
<protein>
    <recommendedName>
        <fullName evidence="2">nitric oxide dioxygenase</fullName>
        <ecNumber evidence="2">1.14.12.17</ecNumber>
    </recommendedName>
</protein>
<dbReference type="GO" id="GO:0071500">
    <property type="term" value="P:cellular response to nitrosative stress"/>
    <property type="evidence" value="ECO:0007669"/>
    <property type="project" value="TreeGrafter"/>
</dbReference>
<evidence type="ECO:0000256" key="1">
    <source>
        <dbReference type="ARBA" id="ARBA00006401"/>
    </source>
</evidence>
<dbReference type="STRING" id="105984.A0A427XWC2"/>
<evidence type="ECO:0000256" key="6">
    <source>
        <dbReference type="ARBA" id="ARBA00023004"/>
    </source>
</evidence>
<reference evidence="12 13" key="1">
    <citation type="submission" date="2018-11" db="EMBL/GenBank/DDBJ databases">
        <title>Genome sequence of Apiotrichum porosum DSM 27194.</title>
        <authorList>
            <person name="Aliyu H."/>
            <person name="Gorte O."/>
            <person name="Ochsenreither K."/>
        </authorList>
    </citation>
    <scope>NUCLEOTIDE SEQUENCE [LARGE SCALE GENOMIC DNA]</scope>
    <source>
        <strain evidence="12 13">DSM 27194</strain>
    </source>
</reference>
<comment type="catalytic activity">
    <reaction evidence="9">
        <text>2 nitric oxide + NADPH + 2 O2 = 2 nitrate + NADP(+) + H(+)</text>
        <dbReference type="Rhea" id="RHEA:19465"/>
        <dbReference type="ChEBI" id="CHEBI:15378"/>
        <dbReference type="ChEBI" id="CHEBI:15379"/>
        <dbReference type="ChEBI" id="CHEBI:16480"/>
        <dbReference type="ChEBI" id="CHEBI:17632"/>
        <dbReference type="ChEBI" id="CHEBI:57783"/>
        <dbReference type="ChEBI" id="CHEBI:58349"/>
        <dbReference type="EC" id="1.14.12.17"/>
    </reaction>
</comment>
<dbReference type="SUPFAM" id="SSF63380">
    <property type="entry name" value="Riboflavin synthase domain-like"/>
    <property type="match status" value="1"/>
</dbReference>
<dbReference type="SUPFAM" id="SSF52343">
    <property type="entry name" value="Ferredoxin reductase-like, C-terminal NADP-linked domain"/>
    <property type="match status" value="1"/>
</dbReference>
<dbReference type="GO" id="GO:0046872">
    <property type="term" value="F:metal ion binding"/>
    <property type="evidence" value="ECO:0007669"/>
    <property type="project" value="UniProtKB-KW"/>
</dbReference>
<dbReference type="InterPro" id="IPR001433">
    <property type="entry name" value="OxRdtase_FAD/NAD-bd"/>
</dbReference>
<dbReference type="CDD" id="cd06184">
    <property type="entry name" value="flavohem_like_fad_nad_binding"/>
    <property type="match status" value="1"/>
</dbReference>
<evidence type="ECO:0000256" key="7">
    <source>
        <dbReference type="ARBA" id="ARBA00023027"/>
    </source>
</evidence>
<evidence type="ECO:0000256" key="4">
    <source>
        <dbReference type="ARBA" id="ARBA00022617"/>
    </source>
</evidence>
<evidence type="ECO:0000259" key="11">
    <source>
        <dbReference type="PROSITE" id="PS51384"/>
    </source>
</evidence>
<gene>
    <name evidence="12" type="ORF">EHS24_006828</name>
</gene>
<feature type="domain" description="FAD-binding FR-type" evidence="11">
    <location>
        <begin position="189"/>
        <end position="301"/>
    </location>
</feature>
<dbReference type="InterPro" id="IPR017927">
    <property type="entry name" value="FAD-bd_FR_type"/>
</dbReference>
<feature type="domain" description="Globin" evidence="10">
    <location>
        <begin position="43"/>
        <end position="180"/>
    </location>
</feature>
<dbReference type="InterPro" id="IPR012292">
    <property type="entry name" value="Globin/Proto"/>
</dbReference>
<dbReference type="GO" id="GO:0019825">
    <property type="term" value="F:oxygen binding"/>
    <property type="evidence" value="ECO:0007669"/>
    <property type="project" value="InterPro"/>
</dbReference>
<evidence type="ECO:0000256" key="3">
    <source>
        <dbReference type="ARBA" id="ARBA00022575"/>
    </source>
</evidence>
<dbReference type="EMBL" id="RSCE01000004">
    <property type="protein sequence ID" value="RSH83169.1"/>
    <property type="molecule type" value="Genomic_DNA"/>
</dbReference>
<dbReference type="Proteomes" id="UP000279236">
    <property type="component" value="Unassembled WGS sequence"/>
</dbReference>
<comment type="similarity">
    <text evidence="1">In the C-terminal section; belongs to the flavoprotein pyridine nucleotide cytochrome reductase family.</text>
</comment>
<evidence type="ECO:0000256" key="5">
    <source>
        <dbReference type="ARBA" id="ARBA00022723"/>
    </source>
</evidence>
<dbReference type="PROSITE" id="PS01033">
    <property type="entry name" value="GLOBIN"/>
    <property type="match status" value="1"/>
</dbReference>
<dbReference type="EC" id="1.14.12.17" evidence="2"/>
<keyword evidence="5" id="KW-0479">Metal-binding</keyword>
<dbReference type="OrthoDB" id="436496at2759"/>
<dbReference type="InterPro" id="IPR017938">
    <property type="entry name" value="Riboflavin_synthase-like_b-brl"/>
</dbReference>
<dbReference type="InterPro" id="IPR009050">
    <property type="entry name" value="Globin-like_sf"/>
</dbReference>
<keyword evidence="13" id="KW-1185">Reference proteome</keyword>
<keyword evidence="6" id="KW-0408">Iron</keyword>
<dbReference type="GO" id="GO:0046210">
    <property type="term" value="P:nitric oxide catabolic process"/>
    <property type="evidence" value="ECO:0007669"/>
    <property type="project" value="TreeGrafter"/>
</dbReference>
<dbReference type="PROSITE" id="PS51384">
    <property type="entry name" value="FAD_FR"/>
    <property type="match status" value="1"/>
</dbReference>
<keyword evidence="7" id="KW-0520">NAD</keyword>
<dbReference type="Gene3D" id="1.10.490.10">
    <property type="entry name" value="Globins"/>
    <property type="match status" value="1"/>
</dbReference>
<dbReference type="Pfam" id="PF00042">
    <property type="entry name" value="Globin"/>
    <property type="match status" value="1"/>
</dbReference>
<keyword evidence="3" id="KW-0216">Detoxification</keyword>
<dbReference type="Pfam" id="PF00175">
    <property type="entry name" value="NAD_binding_1"/>
    <property type="match status" value="1"/>
</dbReference>
<keyword evidence="4" id="KW-0349">Heme</keyword>
<proteinExistence type="inferred from homology"/>
<dbReference type="CDD" id="cd08922">
    <property type="entry name" value="FHb-globin"/>
    <property type="match status" value="1"/>
</dbReference>
<dbReference type="GO" id="GO:0020037">
    <property type="term" value="F:heme binding"/>
    <property type="evidence" value="ECO:0007669"/>
    <property type="project" value="InterPro"/>
</dbReference>
<dbReference type="InterPro" id="IPR039261">
    <property type="entry name" value="FNR_nucleotide-bd"/>
</dbReference>
<sequence>MRFALRALTRPSVSRIAVSSRALAFKNNMATVSSSFIPADVVPLTDAHKAAVAATAPVLAEYGLQITSEMYKTMLANNPQLKNIFSHTAQTSGAQPKALAGSVYAYAANINDLTPLLPTVIRIAEKHAVLGVKAEHYGVVAENLMAAITTVLGDAFTPELQEAWYHAYWQLAKIFIDVEAEMYAKGAWVGWKDFEVTKHVDESGTIASFSLIPKDKSMLPLKPYKPGQFVTLRVWVDELGCFQNRHYSLSDSPSPDHYRITVKREDAAGVNPEGLLSTRLHGLPVGSTVQASFPTGSFVLPEPVPENLVLLSAGVGITPNLAILNTVAAKDPATGPNVSWIQGTRTAAEHVFKNHVADFVARSNGKITSNTFYSRETPAEGAEGLHAGHIKVAELDPSLLALQDPKTHYYVCGPDSFMKDVRKGLEDLGVDDKRIVFEAFHAGEV</sequence>
<evidence type="ECO:0000259" key="10">
    <source>
        <dbReference type="PROSITE" id="PS01033"/>
    </source>
</evidence>
<dbReference type="PANTHER" id="PTHR43396">
    <property type="entry name" value="FLAVOHEMOPROTEIN"/>
    <property type="match status" value="1"/>
</dbReference>